<dbReference type="EC" id="2.1.1.34" evidence="9"/>
<dbReference type="InterPro" id="IPR016024">
    <property type="entry name" value="ARM-type_fold"/>
</dbReference>
<feature type="domain" description="tRNA/rRNA methyltransferase SpoU type" evidence="13">
    <location>
        <begin position="457"/>
        <end position="598"/>
    </location>
</feature>
<keyword evidence="5" id="KW-0694">RNA-binding</keyword>
<dbReference type="Pfam" id="PF00588">
    <property type="entry name" value="SpoU_methylase"/>
    <property type="match status" value="1"/>
</dbReference>
<evidence type="ECO:0000256" key="12">
    <source>
        <dbReference type="SAM" id="MobiDB-lite"/>
    </source>
</evidence>
<dbReference type="SUPFAM" id="SSF48371">
    <property type="entry name" value="ARM repeat"/>
    <property type="match status" value="1"/>
</dbReference>
<evidence type="ECO:0000256" key="4">
    <source>
        <dbReference type="ARBA" id="ARBA00022691"/>
    </source>
</evidence>
<keyword evidence="4" id="KW-0949">S-adenosyl-L-methionine</keyword>
<dbReference type="InterPro" id="IPR044748">
    <property type="entry name" value="Trm3/TARBP1_C"/>
</dbReference>
<dbReference type="CDD" id="cd18091">
    <property type="entry name" value="SpoU-like_TRM3-like"/>
    <property type="match status" value="1"/>
</dbReference>
<comment type="catalytic activity">
    <reaction evidence="7">
        <text>guanosine(18) in tRNA + S-adenosyl-L-methionine = 2'-O-methylguanosine(18) in tRNA + S-adenosyl-L-homocysteine + H(+)</text>
        <dbReference type="Rhea" id="RHEA:20077"/>
        <dbReference type="Rhea" id="RHEA-COMP:10190"/>
        <dbReference type="Rhea" id="RHEA-COMP:10192"/>
        <dbReference type="ChEBI" id="CHEBI:15378"/>
        <dbReference type="ChEBI" id="CHEBI:57856"/>
        <dbReference type="ChEBI" id="CHEBI:59789"/>
        <dbReference type="ChEBI" id="CHEBI:74269"/>
        <dbReference type="ChEBI" id="CHEBI:74445"/>
        <dbReference type="EC" id="2.1.1.34"/>
    </reaction>
    <physiologicalReaction direction="left-to-right" evidence="7">
        <dbReference type="Rhea" id="RHEA:20078"/>
    </physiologicalReaction>
</comment>
<evidence type="ECO:0000256" key="5">
    <source>
        <dbReference type="ARBA" id="ARBA00022884"/>
    </source>
</evidence>
<evidence type="ECO:0000256" key="6">
    <source>
        <dbReference type="ARBA" id="ARBA00022990"/>
    </source>
</evidence>
<dbReference type="PANTHER" id="PTHR12029">
    <property type="entry name" value="RNA METHYLTRANSFERASE"/>
    <property type="match status" value="1"/>
</dbReference>
<accession>A0AAV2HN78</accession>
<evidence type="ECO:0000313" key="14">
    <source>
        <dbReference type="EMBL" id="CAL1534024.1"/>
    </source>
</evidence>
<evidence type="ECO:0000256" key="1">
    <source>
        <dbReference type="ARBA" id="ARBA00007228"/>
    </source>
</evidence>
<evidence type="ECO:0000256" key="8">
    <source>
        <dbReference type="ARBA" id="ARBA00093361"/>
    </source>
</evidence>
<evidence type="ECO:0000256" key="11">
    <source>
        <dbReference type="ARBA" id="ARBA00093656"/>
    </source>
</evidence>
<evidence type="ECO:0000256" key="7">
    <source>
        <dbReference type="ARBA" id="ARBA00093266"/>
    </source>
</evidence>
<dbReference type="GO" id="GO:0003723">
    <property type="term" value="F:RNA binding"/>
    <property type="evidence" value="ECO:0007669"/>
    <property type="project" value="UniProtKB-KW"/>
</dbReference>
<evidence type="ECO:0000256" key="2">
    <source>
        <dbReference type="ARBA" id="ARBA00022603"/>
    </source>
</evidence>
<evidence type="ECO:0000256" key="10">
    <source>
        <dbReference type="ARBA" id="ARBA00093636"/>
    </source>
</evidence>
<evidence type="ECO:0000256" key="3">
    <source>
        <dbReference type="ARBA" id="ARBA00022679"/>
    </source>
</evidence>
<comment type="similarity">
    <text evidence="1">Belongs to the class IV-like SAM-binding methyltransferase superfamily. RNA methyltransferase TrmH family.</text>
</comment>
<protein>
    <recommendedName>
        <fullName evidence="10">tRNA (guanosine(18)-2'-O)-methyltransferase TARBP1</fullName>
        <ecNumber evidence="9">2.1.1.34</ecNumber>
    </recommendedName>
    <alternativeName>
        <fullName evidence="11">TAR RNA-binding protein 1</fullName>
    </alternativeName>
</protein>
<dbReference type="InterPro" id="IPR029028">
    <property type="entry name" value="Alpha/beta_knot_MTases"/>
</dbReference>
<evidence type="ECO:0000256" key="9">
    <source>
        <dbReference type="ARBA" id="ARBA00093594"/>
    </source>
</evidence>
<dbReference type="Proteomes" id="UP001497497">
    <property type="component" value="Unassembled WGS sequence"/>
</dbReference>
<dbReference type="SUPFAM" id="SSF75217">
    <property type="entry name" value="alpha/beta knot"/>
    <property type="match status" value="1"/>
</dbReference>
<reference evidence="14 15" key="1">
    <citation type="submission" date="2024-04" db="EMBL/GenBank/DDBJ databases">
        <authorList>
            <consortium name="Genoscope - CEA"/>
            <person name="William W."/>
        </authorList>
    </citation>
    <scope>NUCLEOTIDE SEQUENCE [LARGE SCALE GENOMIC DNA]</scope>
</reference>
<comment type="function">
    <text evidence="8">S-adenosyl-L-methionine-dependent 2'-O-ribose methyltransferase that catalyzes the formation of 2'-O-methylguanosine at position 18 (Gm18) in a subset of tRNA. Selectively mediates Gm18 methylation of tRNAGln-TTG/CTG and tRNASer-TGA/GCT. Gm18 modification can enhance the stability of modified tRNAs.</text>
</comment>
<keyword evidence="3" id="KW-0808">Transferase</keyword>
<feature type="region of interest" description="Disordered" evidence="12">
    <location>
        <begin position="431"/>
        <end position="450"/>
    </location>
</feature>
<sequence>MVLHKAALEQEAGSPVGRAVDQFIEKVCTMGVEKSGVMYLLFEHLCNDSLQDDPDRKRASRLIPSLVDGCFTGVLHKKGERLWLEVCAYVESLGDSCSVNQIMSSMSKNDLFTRIIILNWLSTLQPDVPADHCFVMKFLYALRVKYLDLAALTTFKQFSNSLSHRQKHRMVLVFLLLADFIQEDSSGEFLSKLWHALEIECHPSVRQNLEWLIILLIVRFPQNLASIWDVFKLYDDKRSVCLCSLFLIISIIGPKLPKHLQSQYYSQALVAVLPWTMAHHYNTRIFAQTTLTCLWKQVQTCDQLVTSQYAMIQGAVEFIFKNGNASATVTKLLTNFMYSGFDPVRDYSMESIFHTMPRLACLADDEWILPRQFVQLDSKWQDDSNNLIKLRNPSCELALCKEGPWRTKAQAENEDDIVESADGDVQKKIMPWRQMSPDQETESELTSQRQKKSDEGLILVTSLVDKIPNLGGLCRTSEIFGVSEFVISNLTHVEDRMFQNLSVSAQKWITITEVMRPRIPEFLEEKRLQGYTLVGVEQTANSVCLQEYQFPKKTLLLLGNEREGIPVDIIQSLDVCVEIPQQGVIRSLNVHVCGALIVWEYTRQHMNQSKNSTASTIK</sequence>
<dbReference type="GO" id="GO:0030488">
    <property type="term" value="P:tRNA methylation"/>
    <property type="evidence" value="ECO:0007669"/>
    <property type="project" value="InterPro"/>
</dbReference>
<dbReference type="EMBL" id="CAXITT010000159">
    <property type="protein sequence ID" value="CAL1534024.1"/>
    <property type="molecule type" value="Genomic_DNA"/>
</dbReference>
<organism evidence="14 15">
    <name type="scientific">Lymnaea stagnalis</name>
    <name type="common">Great pond snail</name>
    <name type="synonym">Helix stagnalis</name>
    <dbReference type="NCBI Taxonomy" id="6523"/>
    <lineage>
        <taxon>Eukaryota</taxon>
        <taxon>Metazoa</taxon>
        <taxon>Spiralia</taxon>
        <taxon>Lophotrochozoa</taxon>
        <taxon>Mollusca</taxon>
        <taxon>Gastropoda</taxon>
        <taxon>Heterobranchia</taxon>
        <taxon>Euthyneura</taxon>
        <taxon>Panpulmonata</taxon>
        <taxon>Hygrophila</taxon>
        <taxon>Lymnaeoidea</taxon>
        <taxon>Lymnaeidae</taxon>
        <taxon>Lymnaea</taxon>
    </lineage>
</organism>
<evidence type="ECO:0000259" key="13">
    <source>
        <dbReference type="Pfam" id="PF00588"/>
    </source>
</evidence>
<keyword evidence="15" id="KW-1185">Reference proteome</keyword>
<dbReference type="GO" id="GO:0141100">
    <property type="term" value="F:tRNA (guanine(18)-2'-O)-methyltransferase activity"/>
    <property type="evidence" value="ECO:0007669"/>
    <property type="project" value="UniProtKB-EC"/>
</dbReference>
<keyword evidence="6" id="KW-0007">Acetylation</keyword>
<proteinExistence type="inferred from homology"/>
<dbReference type="AlphaFoldDB" id="A0AAV2HN78"/>
<dbReference type="InterPro" id="IPR045330">
    <property type="entry name" value="TRM3/TARBP1"/>
</dbReference>
<keyword evidence="2" id="KW-0489">Methyltransferase</keyword>
<evidence type="ECO:0000313" key="15">
    <source>
        <dbReference type="Proteomes" id="UP001497497"/>
    </source>
</evidence>
<dbReference type="InterPro" id="IPR029026">
    <property type="entry name" value="tRNA_m1G_MTases_N"/>
</dbReference>
<name>A0AAV2HN78_LYMST</name>
<gene>
    <name evidence="14" type="ORF">GSLYS_00007984001</name>
</gene>
<dbReference type="PANTHER" id="PTHR12029:SF11">
    <property type="entry name" value="METHYLTRANSFERASE TARBP1-RELATED"/>
    <property type="match status" value="1"/>
</dbReference>
<dbReference type="InterPro" id="IPR001537">
    <property type="entry name" value="SpoU_MeTrfase"/>
</dbReference>
<dbReference type="Gene3D" id="3.40.1280.10">
    <property type="match status" value="1"/>
</dbReference>
<comment type="caution">
    <text evidence="14">The sequence shown here is derived from an EMBL/GenBank/DDBJ whole genome shotgun (WGS) entry which is preliminary data.</text>
</comment>
<dbReference type="FunFam" id="3.40.1280.10:FF:000010">
    <property type="entry name" value="probable methyltransferase TARBP1"/>
    <property type="match status" value="1"/>
</dbReference>